<evidence type="ECO:0000256" key="1">
    <source>
        <dbReference type="ARBA" id="ARBA00001917"/>
    </source>
</evidence>
<comment type="cofactor">
    <cofactor evidence="1">
        <name>FMN</name>
        <dbReference type="ChEBI" id="CHEBI:58210"/>
    </cofactor>
</comment>
<sequence>MLNIGIIIGSTRSQRVSPQVAQHILKHAQGRANVHYEIVDLLDYDLPLYDEPIPAAFSSDYQTPQAKAWSETISRLDGFVFINPEYNRGVIASLKNALDYLYPEFVNKAAGIVGFGSTGGSSAARALREILISLEVAVVKVQPGFNLFTDFKDMREFTPSDVHDGSIHNMFDQLESWGEALKNVRQKA</sequence>
<evidence type="ECO:0000313" key="5">
    <source>
        <dbReference type="Proteomes" id="UP001476583"/>
    </source>
</evidence>
<keyword evidence="5" id="KW-1185">Reference proteome</keyword>
<proteinExistence type="predicted"/>
<dbReference type="PANTHER" id="PTHR30543:SF21">
    <property type="entry name" value="NAD(P)H-DEPENDENT FMN REDUCTASE LOT6"/>
    <property type="match status" value="1"/>
</dbReference>
<dbReference type="PANTHER" id="PTHR30543">
    <property type="entry name" value="CHROMATE REDUCTASE"/>
    <property type="match status" value="1"/>
</dbReference>
<reference evidence="4 5" key="1">
    <citation type="submission" date="2024-03" db="EMBL/GenBank/DDBJ databases">
        <title>Complete genome of BD2.</title>
        <authorList>
            <person name="Cao G."/>
        </authorList>
    </citation>
    <scope>NUCLEOTIDE SEQUENCE [LARGE SCALE GENOMIC DNA]</scope>
    <source>
        <strain evidence="4 5">BD2</strain>
    </source>
</reference>
<dbReference type="InterPro" id="IPR029039">
    <property type="entry name" value="Flavoprotein-like_sf"/>
</dbReference>
<organism evidence="4 5">
    <name type="scientific">Ectopseudomonas mendocina</name>
    <name type="common">Pseudomonas mendocina</name>
    <dbReference type="NCBI Taxonomy" id="300"/>
    <lineage>
        <taxon>Bacteria</taxon>
        <taxon>Pseudomonadati</taxon>
        <taxon>Pseudomonadota</taxon>
        <taxon>Gammaproteobacteria</taxon>
        <taxon>Pseudomonadales</taxon>
        <taxon>Pseudomonadaceae</taxon>
        <taxon>Ectopseudomonas</taxon>
    </lineage>
</organism>
<dbReference type="Pfam" id="PF03358">
    <property type="entry name" value="FMN_red"/>
    <property type="match status" value="1"/>
</dbReference>
<keyword evidence="2" id="KW-0288">FMN</keyword>
<evidence type="ECO:0000256" key="2">
    <source>
        <dbReference type="ARBA" id="ARBA00022643"/>
    </source>
</evidence>
<feature type="domain" description="NADPH-dependent FMN reductase-like" evidence="3">
    <location>
        <begin position="3"/>
        <end position="142"/>
    </location>
</feature>
<dbReference type="SUPFAM" id="SSF52218">
    <property type="entry name" value="Flavoproteins"/>
    <property type="match status" value="1"/>
</dbReference>
<dbReference type="Gene3D" id="3.40.50.360">
    <property type="match status" value="1"/>
</dbReference>
<accession>A0ABZ2RL13</accession>
<dbReference type="GO" id="GO:0016491">
    <property type="term" value="F:oxidoreductase activity"/>
    <property type="evidence" value="ECO:0007669"/>
    <property type="project" value="UniProtKB-KW"/>
</dbReference>
<protein>
    <submittedName>
        <fullName evidence="4">NADPH-dependent FMN reductase</fullName>
        <ecNumber evidence="4">1.-.-.-</ecNumber>
    </submittedName>
</protein>
<dbReference type="Proteomes" id="UP001476583">
    <property type="component" value="Chromosome"/>
</dbReference>
<dbReference type="InterPro" id="IPR005025">
    <property type="entry name" value="FMN_Rdtase-like_dom"/>
</dbReference>
<dbReference type="EMBL" id="CP148074">
    <property type="protein sequence ID" value="WXL25884.1"/>
    <property type="molecule type" value="Genomic_DNA"/>
</dbReference>
<evidence type="ECO:0000313" key="4">
    <source>
        <dbReference type="EMBL" id="WXL25884.1"/>
    </source>
</evidence>
<gene>
    <name evidence="4" type="ORF">WG219_21760</name>
</gene>
<dbReference type="EC" id="1.-.-.-" evidence="4"/>
<name>A0ABZ2RL13_ECTME</name>
<evidence type="ECO:0000259" key="3">
    <source>
        <dbReference type="Pfam" id="PF03358"/>
    </source>
</evidence>
<keyword evidence="4" id="KW-0560">Oxidoreductase</keyword>
<dbReference type="InterPro" id="IPR050712">
    <property type="entry name" value="NAD(P)H-dep_reductase"/>
</dbReference>
<keyword evidence="2" id="KW-0285">Flavoprotein</keyword>